<name>A0A077P5R5_XENBV</name>
<dbReference type="EMBL" id="CBSX010000123">
    <property type="protein sequence ID" value="CDH05948.1"/>
    <property type="molecule type" value="Genomic_DNA"/>
</dbReference>
<dbReference type="HOGENOM" id="CLU_2903315_0_0_6"/>
<dbReference type="PANTHER" id="PTHR47923">
    <property type="entry name" value="INSERTION ELEMENT IS1 1 PROTEIN INSA-RELATED"/>
    <property type="match status" value="1"/>
</dbReference>
<dbReference type="InterPro" id="IPR051252">
    <property type="entry name" value="IS1_transposase_InsA"/>
</dbReference>
<dbReference type="GO" id="GO:0006313">
    <property type="term" value="P:DNA transposition"/>
    <property type="evidence" value="ECO:0007669"/>
    <property type="project" value="TreeGrafter"/>
</dbReference>
<evidence type="ECO:0000313" key="2">
    <source>
        <dbReference type="Proteomes" id="UP000028483"/>
    </source>
</evidence>
<proteinExistence type="predicted"/>
<dbReference type="Proteomes" id="UP000028483">
    <property type="component" value="Unassembled WGS sequence"/>
</dbReference>
<dbReference type="AlphaFoldDB" id="A0A077P5R5"/>
<sequence>MRYFPILNGDHPRYRCYTCGKVFQLEYTYQACKPGVKEQIVESTWALVCWRTLLETNNSACF</sequence>
<comment type="caution">
    <text evidence="1">The sequence shown here is derived from an EMBL/GenBank/DDBJ whole genome shotgun (WGS) entry which is preliminary data.</text>
</comment>
<dbReference type="PANTHER" id="PTHR47923:SF1">
    <property type="entry name" value="INSERTION ELEMENT IS1 1 PROTEIN INSA-RELATED"/>
    <property type="match status" value="1"/>
</dbReference>
<protein>
    <submittedName>
        <fullName evidence="1">Uncharacterized protein</fullName>
    </submittedName>
</protein>
<reference evidence="1" key="1">
    <citation type="submission" date="2013-07" db="EMBL/GenBank/DDBJ databases">
        <title>Sub-species coevolution in mutualistic symbiosis.</title>
        <authorList>
            <person name="Murfin K."/>
            <person name="Klassen J."/>
            <person name="Lee M."/>
            <person name="Forst S."/>
            <person name="Stock P."/>
            <person name="Goodrich-Blair H."/>
        </authorList>
    </citation>
    <scope>NUCLEOTIDE SEQUENCE [LARGE SCALE GENOMIC DNA]</scope>
    <source>
        <strain evidence="1">Oregonense</strain>
    </source>
</reference>
<gene>
    <name evidence="1" type="ORF">XBO1_2090002</name>
</gene>
<accession>A0A077P5R5</accession>
<evidence type="ECO:0000313" key="1">
    <source>
        <dbReference type="EMBL" id="CDH05948.1"/>
    </source>
</evidence>
<organism evidence="1 2">
    <name type="scientific">Xenorhabdus bovienii str. oregonense</name>
    <dbReference type="NCBI Taxonomy" id="1398202"/>
    <lineage>
        <taxon>Bacteria</taxon>
        <taxon>Pseudomonadati</taxon>
        <taxon>Pseudomonadota</taxon>
        <taxon>Gammaproteobacteria</taxon>
        <taxon>Enterobacterales</taxon>
        <taxon>Morganellaceae</taxon>
        <taxon>Xenorhabdus</taxon>
    </lineage>
</organism>